<keyword evidence="2" id="KW-0472">Membrane</keyword>
<organism evidence="3 4">
    <name type="scientific">Candidatus Merdivicinus excrementipullorum</name>
    <dbReference type="NCBI Taxonomy" id="2840867"/>
    <lineage>
        <taxon>Bacteria</taxon>
        <taxon>Bacillati</taxon>
        <taxon>Bacillota</taxon>
        <taxon>Clostridia</taxon>
        <taxon>Eubacteriales</taxon>
        <taxon>Oscillospiraceae</taxon>
        <taxon>Oscillospiraceae incertae sedis</taxon>
        <taxon>Candidatus Merdivicinus</taxon>
    </lineage>
</organism>
<reference evidence="3" key="1">
    <citation type="submission" date="2020-10" db="EMBL/GenBank/DDBJ databases">
        <authorList>
            <person name="Gilroy R."/>
        </authorList>
    </citation>
    <scope>NUCLEOTIDE SEQUENCE</scope>
    <source>
        <strain evidence="3">CHK199-13235</strain>
    </source>
</reference>
<protein>
    <submittedName>
        <fullName evidence="3">Septum formation initiator family protein</fullName>
    </submittedName>
</protein>
<dbReference type="InterPro" id="IPR007060">
    <property type="entry name" value="FtsL/DivIC"/>
</dbReference>
<dbReference type="Pfam" id="PF04977">
    <property type="entry name" value="DivIC"/>
    <property type="match status" value="1"/>
</dbReference>
<proteinExistence type="predicted"/>
<keyword evidence="1" id="KW-0175">Coiled coil</keyword>
<sequence>MTQNTNLAYDLQRFEEQTPKTSPKLTVRTAQRTVHPVKIVMVAALALLMGFTLLYSQVVITELNGQIAAKQEELNTLQAENVRMQTELEGKMSLTEIEEKAVGEYGMVKPDNSQVSYVKLEQENKLEATKPEENIFEQIVRYIQDLF</sequence>
<evidence type="ECO:0000313" key="3">
    <source>
        <dbReference type="EMBL" id="HIS77332.1"/>
    </source>
</evidence>
<evidence type="ECO:0000256" key="2">
    <source>
        <dbReference type="SAM" id="Phobius"/>
    </source>
</evidence>
<feature type="coiled-coil region" evidence="1">
    <location>
        <begin position="60"/>
        <end position="87"/>
    </location>
</feature>
<keyword evidence="2" id="KW-0812">Transmembrane</keyword>
<dbReference type="Proteomes" id="UP000824002">
    <property type="component" value="Unassembled WGS sequence"/>
</dbReference>
<reference evidence="3" key="2">
    <citation type="journal article" date="2021" name="PeerJ">
        <title>Extensive microbial diversity within the chicken gut microbiome revealed by metagenomics and culture.</title>
        <authorList>
            <person name="Gilroy R."/>
            <person name="Ravi A."/>
            <person name="Getino M."/>
            <person name="Pursley I."/>
            <person name="Horton D.L."/>
            <person name="Alikhan N.F."/>
            <person name="Baker D."/>
            <person name="Gharbi K."/>
            <person name="Hall N."/>
            <person name="Watson M."/>
            <person name="Adriaenssens E.M."/>
            <person name="Foster-Nyarko E."/>
            <person name="Jarju S."/>
            <person name="Secka A."/>
            <person name="Antonio M."/>
            <person name="Oren A."/>
            <person name="Chaudhuri R.R."/>
            <person name="La Ragione R."/>
            <person name="Hildebrand F."/>
            <person name="Pallen M.J."/>
        </authorList>
    </citation>
    <scope>NUCLEOTIDE SEQUENCE</scope>
    <source>
        <strain evidence="3">CHK199-13235</strain>
    </source>
</reference>
<accession>A0A9D1K115</accession>
<dbReference type="AlphaFoldDB" id="A0A9D1K115"/>
<name>A0A9D1K115_9FIRM</name>
<comment type="caution">
    <text evidence="3">The sequence shown here is derived from an EMBL/GenBank/DDBJ whole genome shotgun (WGS) entry which is preliminary data.</text>
</comment>
<evidence type="ECO:0000256" key="1">
    <source>
        <dbReference type="SAM" id="Coils"/>
    </source>
</evidence>
<evidence type="ECO:0000313" key="4">
    <source>
        <dbReference type="Proteomes" id="UP000824002"/>
    </source>
</evidence>
<dbReference type="EMBL" id="DVJP01000073">
    <property type="protein sequence ID" value="HIS77332.1"/>
    <property type="molecule type" value="Genomic_DNA"/>
</dbReference>
<gene>
    <name evidence="3" type="ORF">IAB51_11100</name>
</gene>
<keyword evidence="2" id="KW-1133">Transmembrane helix</keyword>
<feature type="transmembrane region" description="Helical" evidence="2">
    <location>
        <begin position="39"/>
        <end position="60"/>
    </location>
</feature>